<name>A0A5B7CTH0_PORTR</name>
<keyword evidence="2" id="KW-1185">Reference proteome</keyword>
<gene>
    <name evidence="1" type="ORF">E2C01_004234</name>
</gene>
<dbReference type="Proteomes" id="UP000324222">
    <property type="component" value="Unassembled WGS sequence"/>
</dbReference>
<organism evidence="1 2">
    <name type="scientific">Portunus trituberculatus</name>
    <name type="common">Swimming crab</name>
    <name type="synonym">Neptunus trituberculatus</name>
    <dbReference type="NCBI Taxonomy" id="210409"/>
    <lineage>
        <taxon>Eukaryota</taxon>
        <taxon>Metazoa</taxon>
        <taxon>Ecdysozoa</taxon>
        <taxon>Arthropoda</taxon>
        <taxon>Crustacea</taxon>
        <taxon>Multicrustacea</taxon>
        <taxon>Malacostraca</taxon>
        <taxon>Eumalacostraca</taxon>
        <taxon>Eucarida</taxon>
        <taxon>Decapoda</taxon>
        <taxon>Pleocyemata</taxon>
        <taxon>Brachyura</taxon>
        <taxon>Eubrachyura</taxon>
        <taxon>Portunoidea</taxon>
        <taxon>Portunidae</taxon>
        <taxon>Portuninae</taxon>
        <taxon>Portunus</taxon>
    </lineage>
</organism>
<protein>
    <submittedName>
        <fullName evidence="1">Uncharacterized protein</fullName>
    </submittedName>
</protein>
<proteinExistence type="predicted"/>
<comment type="caution">
    <text evidence="1">The sequence shown here is derived from an EMBL/GenBank/DDBJ whole genome shotgun (WGS) entry which is preliminary data.</text>
</comment>
<dbReference type="EMBL" id="VSRR010000169">
    <property type="protein sequence ID" value="MPC11566.1"/>
    <property type="molecule type" value="Genomic_DNA"/>
</dbReference>
<accession>A0A5B7CTH0</accession>
<dbReference type="AlphaFoldDB" id="A0A5B7CTH0"/>
<reference evidence="1 2" key="1">
    <citation type="submission" date="2019-05" db="EMBL/GenBank/DDBJ databases">
        <title>Another draft genome of Portunus trituberculatus and its Hox gene families provides insights of decapod evolution.</title>
        <authorList>
            <person name="Jeong J.-H."/>
            <person name="Song I."/>
            <person name="Kim S."/>
            <person name="Choi T."/>
            <person name="Kim D."/>
            <person name="Ryu S."/>
            <person name="Kim W."/>
        </authorList>
    </citation>
    <scope>NUCLEOTIDE SEQUENCE [LARGE SCALE GENOMIC DNA]</scope>
    <source>
        <tissue evidence="1">Muscle</tissue>
    </source>
</reference>
<evidence type="ECO:0000313" key="2">
    <source>
        <dbReference type="Proteomes" id="UP000324222"/>
    </source>
</evidence>
<evidence type="ECO:0000313" key="1">
    <source>
        <dbReference type="EMBL" id="MPC11566.1"/>
    </source>
</evidence>
<sequence length="78" mass="9091">MCAAVGVEQAKYRRTGVLEKRREPEAMMSHHLGCGHQGERERGPGVSFTWTLWVRNWVSKDSIYFRYLSTSHTYHHAL</sequence>